<sequence length="142" mass="16272">MTKSDPTQDPDDVVEEICGLSLRLRRAVKPRYKNPRNWGHWLEFWLPTPAGSRVLQGYRPPFDPTAVRNLRESWAIIVGKTNLDEFGFGIVNTTEGSAYKLEAAHDREKELLREITDLQLRLIHAQGELQKYKTENAQATAL</sequence>
<dbReference type="Proteomes" id="UP000626092">
    <property type="component" value="Unassembled WGS sequence"/>
</dbReference>
<dbReference type="SUPFAM" id="SSF75304">
    <property type="entry name" value="Amidase signature (AS) enzymes"/>
    <property type="match status" value="1"/>
</dbReference>
<evidence type="ECO:0000313" key="3">
    <source>
        <dbReference type="EMBL" id="KAF7134253.1"/>
    </source>
</evidence>
<feature type="coiled-coil region" evidence="1">
    <location>
        <begin position="101"/>
        <end position="135"/>
    </location>
</feature>
<evidence type="ECO:0000259" key="2">
    <source>
        <dbReference type="Pfam" id="PF01425"/>
    </source>
</evidence>
<accession>A0A834GFU2</accession>
<feature type="domain" description="Amidase" evidence="2">
    <location>
        <begin position="47"/>
        <end position="91"/>
    </location>
</feature>
<dbReference type="Pfam" id="PF01425">
    <property type="entry name" value="Amidase"/>
    <property type="match status" value="1"/>
</dbReference>
<reference evidence="3" key="1">
    <citation type="submission" date="2019-11" db="EMBL/GenBank/DDBJ databases">
        <authorList>
            <person name="Liu Y."/>
            <person name="Hou J."/>
            <person name="Li T.-Q."/>
            <person name="Guan C.-H."/>
            <person name="Wu X."/>
            <person name="Wu H.-Z."/>
            <person name="Ling F."/>
            <person name="Zhang R."/>
            <person name="Shi X.-G."/>
            <person name="Ren J.-P."/>
            <person name="Chen E.-F."/>
            <person name="Sun J.-M."/>
        </authorList>
    </citation>
    <scope>NUCLEOTIDE SEQUENCE</scope>
    <source>
        <strain evidence="3">Adult_tree_wgs_1</strain>
        <tissue evidence="3">Leaves</tissue>
    </source>
</reference>
<dbReference type="OrthoDB" id="1722533at2759"/>
<dbReference type="Gene3D" id="3.90.1300.10">
    <property type="entry name" value="Amidase signature (AS) domain"/>
    <property type="match status" value="1"/>
</dbReference>
<dbReference type="EMBL" id="WJXA01000008">
    <property type="protein sequence ID" value="KAF7134253.1"/>
    <property type="molecule type" value="Genomic_DNA"/>
</dbReference>
<evidence type="ECO:0000313" key="4">
    <source>
        <dbReference type="Proteomes" id="UP000626092"/>
    </source>
</evidence>
<proteinExistence type="predicted"/>
<dbReference type="InterPro" id="IPR023631">
    <property type="entry name" value="Amidase_dom"/>
</dbReference>
<protein>
    <recommendedName>
        <fullName evidence="2">Amidase domain-containing protein</fullName>
    </recommendedName>
</protein>
<gene>
    <name evidence="3" type="ORF">RHSIM_Rhsim08G0139700</name>
</gene>
<evidence type="ECO:0000256" key="1">
    <source>
        <dbReference type="SAM" id="Coils"/>
    </source>
</evidence>
<organism evidence="3 4">
    <name type="scientific">Rhododendron simsii</name>
    <name type="common">Sims's rhododendron</name>
    <dbReference type="NCBI Taxonomy" id="118357"/>
    <lineage>
        <taxon>Eukaryota</taxon>
        <taxon>Viridiplantae</taxon>
        <taxon>Streptophyta</taxon>
        <taxon>Embryophyta</taxon>
        <taxon>Tracheophyta</taxon>
        <taxon>Spermatophyta</taxon>
        <taxon>Magnoliopsida</taxon>
        <taxon>eudicotyledons</taxon>
        <taxon>Gunneridae</taxon>
        <taxon>Pentapetalae</taxon>
        <taxon>asterids</taxon>
        <taxon>Ericales</taxon>
        <taxon>Ericaceae</taxon>
        <taxon>Ericoideae</taxon>
        <taxon>Rhodoreae</taxon>
        <taxon>Rhododendron</taxon>
    </lineage>
</organism>
<dbReference type="InterPro" id="IPR036928">
    <property type="entry name" value="AS_sf"/>
</dbReference>
<keyword evidence="4" id="KW-1185">Reference proteome</keyword>
<comment type="caution">
    <text evidence="3">The sequence shown here is derived from an EMBL/GenBank/DDBJ whole genome shotgun (WGS) entry which is preliminary data.</text>
</comment>
<name>A0A834GFU2_RHOSS</name>
<dbReference type="AlphaFoldDB" id="A0A834GFU2"/>
<keyword evidence="1" id="KW-0175">Coiled coil</keyword>